<proteinExistence type="predicted"/>
<dbReference type="GO" id="GO:0006355">
    <property type="term" value="P:regulation of DNA-templated transcription"/>
    <property type="evidence" value="ECO:0007669"/>
    <property type="project" value="InterPro"/>
</dbReference>
<reference evidence="2" key="1">
    <citation type="journal article" date="2014" name="Front. Microbiol.">
        <title>High frequency of phylogenetically diverse reductive dehalogenase-homologous genes in deep subseafloor sedimentary metagenomes.</title>
        <authorList>
            <person name="Kawai M."/>
            <person name="Futagami T."/>
            <person name="Toyoda A."/>
            <person name="Takaki Y."/>
            <person name="Nishi S."/>
            <person name="Hori S."/>
            <person name="Arai W."/>
            <person name="Tsubouchi T."/>
            <person name="Morono Y."/>
            <person name="Uchiyama I."/>
            <person name="Ito T."/>
            <person name="Fujiyama A."/>
            <person name="Inagaki F."/>
            <person name="Takami H."/>
        </authorList>
    </citation>
    <scope>NUCLEOTIDE SEQUENCE</scope>
    <source>
        <strain evidence="2">Expedition CK06-06</strain>
    </source>
</reference>
<dbReference type="SUPFAM" id="SSF54447">
    <property type="entry name" value="ssDNA-binding transcriptional regulator domain"/>
    <property type="match status" value="1"/>
</dbReference>
<dbReference type="AlphaFoldDB" id="X1UJ43"/>
<gene>
    <name evidence="2" type="ORF">S12H4_56489</name>
</gene>
<evidence type="ECO:0000259" key="1">
    <source>
        <dbReference type="Pfam" id="PF02229"/>
    </source>
</evidence>
<accession>X1UJ43</accession>
<comment type="caution">
    <text evidence="2">The sequence shown here is derived from an EMBL/GenBank/DDBJ whole genome shotgun (WGS) entry which is preliminary data.</text>
</comment>
<dbReference type="Gene3D" id="2.30.31.10">
    <property type="entry name" value="Transcriptional Coactivator Pc4, Chain A"/>
    <property type="match status" value="1"/>
</dbReference>
<feature type="domain" description="Transcriptional coactivator p15 (PC4) C-terminal" evidence="1">
    <location>
        <begin position="21"/>
        <end position="63"/>
    </location>
</feature>
<dbReference type="EMBL" id="BARW01036387">
    <property type="protein sequence ID" value="GAJ17524.1"/>
    <property type="molecule type" value="Genomic_DNA"/>
</dbReference>
<name>X1UJ43_9ZZZZ</name>
<sequence>MEKEKIIDSFDVSDRFRLKLHTGEFKGESRIDLRIYVSKEKGKPDIPTKKGIMIHAEHLDRLILMTEKLKDI</sequence>
<dbReference type="GO" id="GO:0003677">
    <property type="term" value="F:DNA binding"/>
    <property type="evidence" value="ECO:0007669"/>
    <property type="project" value="InterPro"/>
</dbReference>
<dbReference type="Pfam" id="PF02229">
    <property type="entry name" value="PC4"/>
    <property type="match status" value="1"/>
</dbReference>
<evidence type="ECO:0000313" key="2">
    <source>
        <dbReference type="EMBL" id="GAJ17524.1"/>
    </source>
</evidence>
<dbReference type="InterPro" id="IPR009044">
    <property type="entry name" value="ssDNA-bd_transcriptional_reg"/>
</dbReference>
<organism evidence="2">
    <name type="scientific">marine sediment metagenome</name>
    <dbReference type="NCBI Taxonomy" id="412755"/>
    <lineage>
        <taxon>unclassified sequences</taxon>
        <taxon>metagenomes</taxon>
        <taxon>ecological metagenomes</taxon>
    </lineage>
</organism>
<protein>
    <recommendedName>
        <fullName evidence="1">Transcriptional coactivator p15 (PC4) C-terminal domain-containing protein</fullName>
    </recommendedName>
</protein>
<dbReference type="InterPro" id="IPR003173">
    <property type="entry name" value="PC4_C"/>
</dbReference>